<accession>J9VTU8</accession>
<evidence type="ECO:0000256" key="13">
    <source>
        <dbReference type="ARBA" id="ARBA00093507"/>
    </source>
</evidence>
<feature type="compositionally biased region" description="Basic and acidic residues" evidence="14">
    <location>
        <begin position="503"/>
        <end position="516"/>
    </location>
</feature>
<dbReference type="GO" id="GO:0001725">
    <property type="term" value="C:stress fiber"/>
    <property type="evidence" value="ECO:0007669"/>
    <property type="project" value="UniProtKB-SubCell"/>
</dbReference>
<comment type="subunit">
    <text evidence="13">Subunit of dynactin, a multiprotein complex part of a tripartite complex with dynein and a adapter, such as BICDL1, BICD2 or HOOK3. The dynactin complex is built around ACTR1A/ACTB filament and consists of an actin-related filament composed of a shoulder domain, a pointed end and a barbed end. Its length is defined by its flexible shoulder domain. The soulder is composed of 2 DCTN1 subunits, 4 DCTN2 and 2 DCTN3. The 4 DCNT2 (via N-terminus) bind the ACTR1A filament and act as molecular rulers to determine the length. The pointed end is important for binding dynein-dynactin cargo adapters. Consists of 4 subunits: ACTR10, DCNT4, DCTN5 and DCTN6. The barbed end is composed of a CAPZA1:CAPZB heterodimers, which binds ACTR1A/ACTB filament and dynactin and stabilizes dynactin. Interacts with ATP7B, but not ATP7A, in a copper-dependent manner. Interacts with ANK2; this interaction is required for localization at costameres. Interacts with N4BP2L1.</text>
</comment>
<keyword evidence="9" id="KW-0175">Coiled coil</keyword>
<evidence type="ECO:0000313" key="16">
    <source>
        <dbReference type="Proteomes" id="UP000010091"/>
    </source>
</evidence>
<dbReference type="GeneID" id="23885357"/>
<evidence type="ECO:0000256" key="12">
    <source>
        <dbReference type="ARBA" id="ARBA00034864"/>
    </source>
</evidence>
<organism evidence="15 16">
    <name type="scientific">Cryptococcus neoformans (strain H99 / ATCC 208821 / CBS 10515 / FGSC 9487)</name>
    <name type="common">Cryptococcus neoformans var. grubii serotype A</name>
    <dbReference type="NCBI Taxonomy" id="235443"/>
    <lineage>
        <taxon>Eukaryota</taxon>
        <taxon>Fungi</taxon>
        <taxon>Dikarya</taxon>
        <taxon>Basidiomycota</taxon>
        <taxon>Agaricomycotina</taxon>
        <taxon>Tremellomycetes</taxon>
        <taxon>Tremellales</taxon>
        <taxon>Cryptococcaceae</taxon>
        <taxon>Cryptococcus</taxon>
        <taxon>Cryptococcus neoformans species complex</taxon>
    </lineage>
</organism>
<comment type="subcellular location">
    <subcellularLocation>
        <location evidence="1">Cytoplasm</location>
        <location evidence="1">Cytoskeleton</location>
        <location evidence="1">Microtubule organizing center</location>
        <location evidence="1">Centrosome</location>
    </subcellularLocation>
    <subcellularLocation>
        <location evidence="2">Cytoplasm</location>
        <location evidence="2">Cytoskeleton</location>
        <location evidence="2">Stress fiber</location>
    </subcellularLocation>
    <subcellularLocation>
        <location evidence="3">Cytoplasm</location>
        <location evidence="3">Myofibril</location>
    </subcellularLocation>
</comment>
<evidence type="ECO:0000256" key="9">
    <source>
        <dbReference type="ARBA" id="ARBA00023054"/>
    </source>
</evidence>
<dbReference type="VEuPathDB" id="FungiDB:CNAG_01663"/>
<dbReference type="EMBL" id="CP003830">
    <property type="protein sequence ID" value="AFR97867.1"/>
    <property type="molecule type" value="Genomic_DNA"/>
</dbReference>
<evidence type="ECO:0000313" key="15">
    <source>
        <dbReference type="EMBL" id="AFR97867.1"/>
    </source>
</evidence>
<reference evidence="15 16" key="1">
    <citation type="journal article" date="2014" name="PLoS Genet.">
        <title>Analysis of the genome and transcriptome of Cryptococcus neoformans var. grubii reveals complex RNA expression and microevolution leading to virulence attenuation.</title>
        <authorList>
            <person name="Janbon G."/>
            <person name="Ormerod K.L."/>
            <person name="Paulet D."/>
            <person name="Byrnes E.J.III."/>
            <person name="Yadav V."/>
            <person name="Chatterjee G."/>
            <person name="Mullapudi N."/>
            <person name="Hon C.C."/>
            <person name="Billmyre R.B."/>
            <person name="Brunel F."/>
            <person name="Bahn Y.S."/>
            <person name="Chen W."/>
            <person name="Chen Y."/>
            <person name="Chow E.W."/>
            <person name="Coppee J.Y."/>
            <person name="Floyd-Averette A."/>
            <person name="Gaillardin C."/>
            <person name="Gerik K.J."/>
            <person name="Goldberg J."/>
            <person name="Gonzalez-Hilarion S."/>
            <person name="Gujja S."/>
            <person name="Hamlin J.L."/>
            <person name="Hsueh Y.P."/>
            <person name="Ianiri G."/>
            <person name="Jones S."/>
            <person name="Kodira C.D."/>
            <person name="Kozubowski L."/>
            <person name="Lam W."/>
            <person name="Marra M."/>
            <person name="Mesner L.D."/>
            <person name="Mieczkowski P.A."/>
            <person name="Moyrand F."/>
            <person name="Nielsen K."/>
            <person name="Proux C."/>
            <person name="Rossignol T."/>
            <person name="Schein J.E."/>
            <person name="Sun S."/>
            <person name="Wollschlaeger C."/>
            <person name="Wood I.A."/>
            <person name="Zeng Q."/>
            <person name="Neuveglise C."/>
            <person name="Newlon C.S."/>
            <person name="Perfect J.R."/>
            <person name="Lodge J.K."/>
            <person name="Idnurm A."/>
            <person name="Stajich J.E."/>
            <person name="Kronstad J.W."/>
            <person name="Sanyal K."/>
            <person name="Heitman J."/>
            <person name="Fraser J.A."/>
            <person name="Cuomo C.A."/>
            <person name="Dietrich F.S."/>
        </authorList>
    </citation>
    <scope>NUCLEOTIDE SEQUENCE [LARGE SCALE GENOMIC DNA]</scope>
    <source>
        <strain evidence="16">H99 / ATCC 208821 / CBS 10515 / FGSC 9487</strain>
    </source>
</reference>
<evidence type="ECO:0000256" key="6">
    <source>
        <dbReference type="ARBA" id="ARBA00022553"/>
    </source>
</evidence>
<dbReference type="KEGG" id="cng:CNAG_01663"/>
<feature type="compositionally biased region" description="Gly residues" evidence="14">
    <location>
        <begin position="484"/>
        <end position="499"/>
    </location>
</feature>
<evidence type="ECO:0000256" key="5">
    <source>
        <dbReference type="ARBA" id="ARBA00022499"/>
    </source>
</evidence>
<gene>
    <name evidence="15" type="ORF">CNAG_01663</name>
</gene>
<evidence type="ECO:0000256" key="11">
    <source>
        <dbReference type="ARBA" id="ARBA00034776"/>
    </source>
</evidence>
<evidence type="ECO:0000256" key="10">
    <source>
        <dbReference type="ARBA" id="ARBA00023212"/>
    </source>
</evidence>
<evidence type="ECO:0000256" key="2">
    <source>
        <dbReference type="ARBA" id="ARBA00004529"/>
    </source>
</evidence>
<evidence type="ECO:0000256" key="14">
    <source>
        <dbReference type="SAM" id="MobiDB-lite"/>
    </source>
</evidence>
<dbReference type="HOGENOM" id="CLU_023311_0_0_1"/>
<keyword evidence="7" id="KW-0832">Ubl conjugation</keyword>
<keyword evidence="6" id="KW-0597">Phosphoprotein</keyword>
<evidence type="ECO:0000256" key="4">
    <source>
        <dbReference type="ARBA" id="ARBA00022490"/>
    </source>
</evidence>
<dbReference type="InterPro" id="IPR008603">
    <property type="entry name" value="DCTN4"/>
</dbReference>
<evidence type="ECO:0000256" key="7">
    <source>
        <dbReference type="ARBA" id="ARBA00022843"/>
    </source>
</evidence>
<evidence type="ECO:0000256" key="3">
    <source>
        <dbReference type="ARBA" id="ARBA00004657"/>
    </source>
</evidence>
<keyword evidence="16" id="KW-1185">Reference proteome</keyword>
<comment type="similarity">
    <text evidence="11">Belongs to the dynactin subunit 4 family.</text>
</comment>
<protein>
    <recommendedName>
        <fullName evidence="12">Dynactin subunit 4</fullName>
    </recommendedName>
</protein>
<keyword evidence="10" id="KW-0206">Cytoskeleton</keyword>
<feature type="region of interest" description="Disordered" evidence="14">
    <location>
        <begin position="459"/>
        <end position="516"/>
    </location>
</feature>
<dbReference type="GO" id="GO:0005869">
    <property type="term" value="C:dynactin complex"/>
    <property type="evidence" value="ECO:0007669"/>
    <property type="project" value="InterPro"/>
</dbReference>
<dbReference type="OrthoDB" id="283815at2759"/>
<dbReference type="AlphaFoldDB" id="J9VTU8"/>
<evidence type="ECO:0000256" key="8">
    <source>
        <dbReference type="ARBA" id="ARBA00022990"/>
    </source>
</evidence>
<evidence type="ECO:0000256" key="1">
    <source>
        <dbReference type="ARBA" id="ARBA00004300"/>
    </source>
</evidence>
<proteinExistence type="inferred from homology"/>
<name>J9VTU8_CRYN9</name>
<dbReference type="RefSeq" id="XP_012052674.1">
    <property type="nucleotide sequence ID" value="XM_012197284.1"/>
</dbReference>
<keyword evidence="4" id="KW-0963">Cytoplasm</keyword>
<dbReference type="Pfam" id="PF05502">
    <property type="entry name" value="Dynactin_p62"/>
    <property type="match status" value="2"/>
</dbReference>
<sequence length="576" mass="64514">MSVRYACSHLDTPTPPLPPSYPSSRPSFFPIEQLYFCEECDAVRCDLCVGVEVASYFCPNCLFDVPGANVRGDKNRCARSCFSCPQCSSSLSIQASDPPPEGSSSNASGNGAVPSGPLYLLVCPGCRWSSKQIGWEFEKPTGIALQLQKTWTQPEQVQAEFDSIKDHLESYITCSSTPTTTPHRPRVPSRHISHLTQMAAKALNRPVHGLAVRKRPPRGQGQAPGGEKVGWDELEEYESKANWRELGLEKGMEDVETMRLLEEAGWEGVAALDRRWSRSWECGRMSQSALPQRIPLKTKLTKRCPEPSCRHLLIQPDTKSVRMKIKMVALNYLPILEVGRRRRRRRRVVVPGGDTDEQNDAELEREKRRERRRTRPALSGISWREGEKGKEEEEALNARLVAGETYTFQLALTNPLYDPIQIRLTQPPLPKHAPPAKCEIRIATPHFTCNASKDAWAYDDDEEDEDGDGDGSEDTASVTTGSGTMSGIGRKGGRLGVLAGGSTRDKRREAGVEKRENVSKVPIEVEVSERAEGDVEFDLEVRFTYRVEGEGTPVEEKRKEEYKHFTFWVRVNLGEV</sequence>
<feature type="region of interest" description="Disordered" evidence="14">
    <location>
        <begin position="347"/>
        <end position="375"/>
    </location>
</feature>
<dbReference type="PANTHER" id="PTHR13034:SF2">
    <property type="entry name" value="DYNACTIN SUBUNIT 4"/>
    <property type="match status" value="1"/>
</dbReference>
<keyword evidence="5" id="KW-1017">Isopeptide bond</keyword>
<dbReference type="PANTHER" id="PTHR13034">
    <property type="entry name" value="DYNACTIN P62 SUBUNIT"/>
    <property type="match status" value="1"/>
</dbReference>
<dbReference type="Proteomes" id="UP000010091">
    <property type="component" value="Chromosome 11"/>
</dbReference>
<feature type="compositionally biased region" description="Acidic residues" evidence="14">
    <location>
        <begin position="459"/>
        <end position="473"/>
    </location>
</feature>
<keyword evidence="8" id="KW-0007">Acetylation</keyword>